<gene>
    <name evidence="2" type="ORF">EHS24_007315</name>
</gene>
<evidence type="ECO:0000313" key="2">
    <source>
        <dbReference type="EMBL" id="RSH82348.1"/>
    </source>
</evidence>
<dbReference type="EMBL" id="RSCE01000005">
    <property type="protein sequence ID" value="RSH82348.1"/>
    <property type="molecule type" value="Genomic_DNA"/>
</dbReference>
<dbReference type="RefSeq" id="XP_028476580.1">
    <property type="nucleotide sequence ID" value="XM_028622687.1"/>
</dbReference>
<reference evidence="2 3" key="1">
    <citation type="submission" date="2018-11" db="EMBL/GenBank/DDBJ databases">
        <title>Genome sequence of Apiotrichum porosum DSM 27194.</title>
        <authorList>
            <person name="Aliyu H."/>
            <person name="Gorte O."/>
            <person name="Ochsenreither K."/>
        </authorList>
    </citation>
    <scope>NUCLEOTIDE SEQUENCE [LARGE SCALE GENOMIC DNA]</scope>
    <source>
        <strain evidence="2 3">DSM 27194</strain>
    </source>
</reference>
<feature type="compositionally biased region" description="Low complexity" evidence="1">
    <location>
        <begin position="170"/>
        <end position="186"/>
    </location>
</feature>
<feature type="region of interest" description="Disordered" evidence="1">
    <location>
        <begin position="170"/>
        <end position="195"/>
    </location>
</feature>
<sequence length="249" mass="27048">MPSPQHAVSLDSTVTVTRIPKDLPLTDLDAVVIDECGQHDIQLDPSQPNLVPDDAQYNNGITSAAQKAKAILNYHPVFDATGINFKLPAASSPPRSLIGAQRLLYDELVVWGRVEYLAPYIIDEAVPTSPYFAWEATVQFMESADAENFEQHCEWMCGWTVLIKATSAHPSPLSSSETSSPRSVTPLTDTEGPSLPMARLVRGGKHVSVIVSDIDECTLPSTQQDARHLPSGAVVRPRLGGPVLTNDPW</sequence>
<dbReference type="AlphaFoldDB" id="A0A427XU39"/>
<keyword evidence="3" id="KW-1185">Reference proteome</keyword>
<name>A0A427XU39_9TREE</name>
<dbReference type="Proteomes" id="UP000279236">
    <property type="component" value="Unassembled WGS sequence"/>
</dbReference>
<dbReference type="GeneID" id="39591858"/>
<evidence type="ECO:0000256" key="1">
    <source>
        <dbReference type="SAM" id="MobiDB-lite"/>
    </source>
</evidence>
<accession>A0A427XU39</accession>
<protein>
    <submittedName>
        <fullName evidence="2">Uncharacterized protein</fullName>
    </submittedName>
</protein>
<comment type="caution">
    <text evidence="2">The sequence shown here is derived from an EMBL/GenBank/DDBJ whole genome shotgun (WGS) entry which is preliminary data.</text>
</comment>
<evidence type="ECO:0000313" key="3">
    <source>
        <dbReference type="Proteomes" id="UP000279236"/>
    </source>
</evidence>
<proteinExistence type="predicted"/>
<organism evidence="2 3">
    <name type="scientific">Apiotrichum porosum</name>
    <dbReference type="NCBI Taxonomy" id="105984"/>
    <lineage>
        <taxon>Eukaryota</taxon>
        <taxon>Fungi</taxon>
        <taxon>Dikarya</taxon>
        <taxon>Basidiomycota</taxon>
        <taxon>Agaricomycotina</taxon>
        <taxon>Tremellomycetes</taxon>
        <taxon>Trichosporonales</taxon>
        <taxon>Trichosporonaceae</taxon>
        <taxon>Apiotrichum</taxon>
    </lineage>
</organism>